<dbReference type="EMBL" id="MU858046">
    <property type="protein sequence ID" value="KAK4219931.1"/>
    <property type="molecule type" value="Genomic_DNA"/>
</dbReference>
<dbReference type="AlphaFoldDB" id="A0AAN6YKX3"/>
<dbReference type="Proteomes" id="UP001301769">
    <property type="component" value="Unassembled WGS sequence"/>
</dbReference>
<sequence>MEKVIIFTGAPDGSTLNWDPNGLLDTFQHPITRFIGQSDRARTAPSSHISVNAEPSSAPAHALWRSVPLEKQHIPTGFSQLAHDFGFELGPGAPFISAASLSFASSCGDDSDVHAHQRSGHLLPDASGIASQFYEHSIAAHENVKSSQLVGSQSQSDLDTTSFLTDDSASRTSFQSGDSFSQAPSAKPPLLSPTADIRNLKDLPSAAYITGIQPQTMTCNLIVGIISISQPREVQTRWGTRTLVEVLVGDDTKAGFAVTFWLAPHSTVAESTLAGLRCADVVLIQNVALNSFLNKVYGSSLRKDLTRIHLLYRTRLDAQDYGGYYSGADLKPAGHPQLAKTSRVWDWVLHFVADGRSRRTNKKKAAAPWDRPPLDSQ</sequence>
<feature type="region of interest" description="Disordered" evidence="1">
    <location>
        <begin position="169"/>
        <end position="191"/>
    </location>
</feature>
<reference evidence="2" key="2">
    <citation type="submission" date="2023-05" db="EMBL/GenBank/DDBJ databases">
        <authorList>
            <consortium name="Lawrence Berkeley National Laboratory"/>
            <person name="Steindorff A."/>
            <person name="Hensen N."/>
            <person name="Bonometti L."/>
            <person name="Westerberg I."/>
            <person name="Brannstrom I.O."/>
            <person name="Guillou S."/>
            <person name="Cros-Aarteil S."/>
            <person name="Calhoun S."/>
            <person name="Haridas S."/>
            <person name="Kuo A."/>
            <person name="Mondo S."/>
            <person name="Pangilinan J."/>
            <person name="Riley R."/>
            <person name="Labutti K."/>
            <person name="Andreopoulos B."/>
            <person name="Lipzen A."/>
            <person name="Chen C."/>
            <person name="Yanf M."/>
            <person name="Daum C."/>
            <person name="Ng V."/>
            <person name="Clum A."/>
            <person name="Ohm R."/>
            <person name="Martin F."/>
            <person name="Silar P."/>
            <person name="Natvig D."/>
            <person name="Lalanne C."/>
            <person name="Gautier V."/>
            <person name="Ament-Velasquez S.L."/>
            <person name="Kruys A."/>
            <person name="Hutchinson M.I."/>
            <person name="Powell A.J."/>
            <person name="Barry K."/>
            <person name="Miller A.N."/>
            <person name="Grigoriev I.V."/>
            <person name="Debuchy R."/>
            <person name="Gladieux P."/>
            <person name="Thoren M.H."/>
            <person name="Johannesson H."/>
        </authorList>
    </citation>
    <scope>NUCLEOTIDE SEQUENCE</scope>
    <source>
        <strain evidence="2">PSN293</strain>
    </source>
</reference>
<evidence type="ECO:0000313" key="3">
    <source>
        <dbReference type="Proteomes" id="UP001301769"/>
    </source>
</evidence>
<gene>
    <name evidence="2" type="ORF">QBC37DRAFT_271540</name>
</gene>
<keyword evidence="3" id="KW-1185">Reference proteome</keyword>
<dbReference type="InterPro" id="IPR012340">
    <property type="entry name" value="NA-bd_OB-fold"/>
</dbReference>
<organism evidence="2 3">
    <name type="scientific">Rhypophila decipiens</name>
    <dbReference type="NCBI Taxonomy" id="261697"/>
    <lineage>
        <taxon>Eukaryota</taxon>
        <taxon>Fungi</taxon>
        <taxon>Dikarya</taxon>
        <taxon>Ascomycota</taxon>
        <taxon>Pezizomycotina</taxon>
        <taxon>Sordariomycetes</taxon>
        <taxon>Sordariomycetidae</taxon>
        <taxon>Sordariales</taxon>
        <taxon>Naviculisporaceae</taxon>
        <taxon>Rhypophila</taxon>
    </lineage>
</organism>
<dbReference type="Gene3D" id="2.40.50.140">
    <property type="entry name" value="Nucleic acid-binding proteins"/>
    <property type="match status" value="1"/>
</dbReference>
<evidence type="ECO:0000256" key="1">
    <source>
        <dbReference type="SAM" id="MobiDB-lite"/>
    </source>
</evidence>
<evidence type="ECO:0000313" key="2">
    <source>
        <dbReference type="EMBL" id="KAK4219931.1"/>
    </source>
</evidence>
<protein>
    <submittedName>
        <fullName evidence="2">Uncharacterized protein</fullName>
    </submittedName>
</protein>
<comment type="caution">
    <text evidence="2">The sequence shown here is derived from an EMBL/GenBank/DDBJ whole genome shotgun (WGS) entry which is preliminary data.</text>
</comment>
<name>A0AAN6YKX3_9PEZI</name>
<accession>A0AAN6YKX3</accession>
<dbReference type="SUPFAM" id="SSF50249">
    <property type="entry name" value="Nucleic acid-binding proteins"/>
    <property type="match status" value="1"/>
</dbReference>
<reference evidence="2" key="1">
    <citation type="journal article" date="2023" name="Mol. Phylogenet. Evol.">
        <title>Genome-scale phylogeny and comparative genomics of the fungal order Sordariales.</title>
        <authorList>
            <person name="Hensen N."/>
            <person name="Bonometti L."/>
            <person name="Westerberg I."/>
            <person name="Brannstrom I.O."/>
            <person name="Guillou S."/>
            <person name="Cros-Aarteil S."/>
            <person name="Calhoun S."/>
            <person name="Haridas S."/>
            <person name="Kuo A."/>
            <person name="Mondo S."/>
            <person name="Pangilinan J."/>
            <person name="Riley R."/>
            <person name="LaButti K."/>
            <person name="Andreopoulos B."/>
            <person name="Lipzen A."/>
            <person name="Chen C."/>
            <person name="Yan M."/>
            <person name="Daum C."/>
            <person name="Ng V."/>
            <person name="Clum A."/>
            <person name="Steindorff A."/>
            <person name="Ohm R.A."/>
            <person name="Martin F."/>
            <person name="Silar P."/>
            <person name="Natvig D.O."/>
            <person name="Lalanne C."/>
            <person name="Gautier V."/>
            <person name="Ament-Velasquez S.L."/>
            <person name="Kruys A."/>
            <person name="Hutchinson M.I."/>
            <person name="Powell A.J."/>
            <person name="Barry K."/>
            <person name="Miller A.N."/>
            <person name="Grigoriev I.V."/>
            <person name="Debuchy R."/>
            <person name="Gladieux P."/>
            <person name="Hiltunen Thoren M."/>
            <person name="Johannesson H."/>
        </authorList>
    </citation>
    <scope>NUCLEOTIDE SEQUENCE</scope>
    <source>
        <strain evidence="2">PSN293</strain>
    </source>
</reference>
<proteinExistence type="predicted"/>
<feature type="compositionally biased region" description="Polar residues" evidence="1">
    <location>
        <begin position="170"/>
        <end position="184"/>
    </location>
</feature>